<evidence type="ECO:0000256" key="1">
    <source>
        <dbReference type="ARBA" id="ARBA00004651"/>
    </source>
</evidence>
<dbReference type="GO" id="GO:0005524">
    <property type="term" value="F:ATP binding"/>
    <property type="evidence" value="ECO:0007669"/>
    <property type="project" value="UniProtKB-KW"/>
</dbReference>
<dbReference type="PANTHER" id="PTHR43394:SF1">
    <property type="entry name" value="ATP-BINDING CASSETTE SUB-FAMILY B MEMBER 10, MITOCHONDRIAL"/>
    <property type="match status" value="1"/>
</dbReference>
<dbReference type="InterPro" id="IPR039421">
    <property type="entry name" value="Type_1_exporter"/>
</dbReference>
<organism evidence="12 13">
    <name type="scientific">Mycoplasmopsis mucosicanis</name>
    <dbReference type="NCBI Taxonomy" id="458208"/>
    <lineage>
        <taxon>Bacteria</taxon>
        <taxon>Bacillati</taxon>
        <taxon>Mycoplasmatota</taxon>
        <taxon>Mycoplasmoidales</taxon>
        <taxon>Metamycoplasmataceae</taxon>
        <taxon>Mycoplasmopsis</taxon>
    </lineage>
</organism>
<keyword evidence="6 8" id="KW-1133">Transmembrane helix</keyword>
<evidence type="ECO:0000259" key="10">
    <source>
        <dbReference type="PROSITE" id="PS50929"/>
    </source>
</evidence>
<evidence type="ECO:0000259" key="9">
    <source>
        <dbReference type="PROSITE" id="PS50893"/>
    </source>
</evidence>
<dbReference type="Proteomes" id="UP000320801">
    <property type="component" value="Unassembled WGS sequence"/>
</dbReference>
<keyword evidence="12" id="KW-0547">Nucleotide-binding</keyword>
<dbReference type="GO" id="GO:0008234">
    <property type="term" value="F:cysteine-type peptidase activity"/>
    <property type="evidence" value="ECO:0007669"/>
    <property type="project" value="UniProtKB-KW"/>
</dbReference>
<keyword evidence="5" id="KW-0788">Thiol protease</keyword>
<name>A0A507SXU0_9BACT</name>
<dbReference type="InterPro" id="IPR027417">
    <property type="entry name" value="P-loop_NTPase"/>
</dbReference>
<dbReference type="InterPro" id="IPR011527">
    <property type="entry name" value="ABC1_TM_dom"/>
</dbReference>
<dbReference type="SUPFAM" id="SSF90123">
    <property type="entry name" value="ABC transporter transmembrane region"/>
    <property type="match status" value="1"/>
</dbReference>
<keyword evidence="13" id="KW-1185">Reference proteome</keyword>
<gene>
    <name evidence="12" type="ORF">E1I18_01170</name>
</gene>
<comment type="similarity">
    <text evidence="2">Belongs to the ABC transporter superfamily.</text>
</comment>
<dbReference type="PANTHER" id="PTHR43394">
    <property type="entry name" value="ATP-DEPENDENT PERMEASE MDL1, MITOCHONDRIAL"/>
    <property type="match status" value="1"/>
</dbReference>
<dbReference type="OrthoDB" id="403954at2"/>
<evidence type="ECO:0000256" key="5">
    <source>
        <dbReference type="ARBA" id="ARBA00022807"/>
    </source>
</evidence>
<evidence type="ECO:0000259" key="11">
    <source>
        <dbReference type="PROSITE" id="PS50990"/>
    </source>
</evidence>
<feature type="domain" description="Peptidase C39" evidence="11">
    <location>
        <begin position="6"/>
        <end position="133"/>
    </location>
</feature>
<feature type="domain" description="ABC transmembrane type-1" evidence="10">
    <location>
        <begin position="163"/>
        <end position="441"/>
    </location>
</feature>
<reference evidence="12 13" key="1">
    <citation type="submission" date="2019-03" db="EMBL/GenBank/DDBJ databases">
        <title>Characterization of a novel Mycoplasma cynos real-time PCR assay.</title>
        <authorList>
            <person name="Tallmadge R.L."/>
            <person name="Mitchell P.K."/>
            <person name="Goodman L."/>
        </authorList>
    </citation>
    <scope>NUCLEOTIDE SEQUENCE [LARGE SCALE GENOMIC DNA]</scope>
    <source>
        <strain evidence="12 13">1642</strain>
    </source>
</reference>
<dbReference type="GO" id="GO:0016887">
    <property type="term" value="F:ATP hydrolysis activity"/>
    <property type="evidence" value="ECO:0007669"/>
    <property type="project" value="InterPro"/>
</dbReference>
<evidence type="ECO:0000313" key="13">
    <source>
        <dbReference type="Proteomes" id="UP000320801"/>
    </source>
</evidence>
<feature type="domain" description="ABC transporter" evidence="9">
    <location>
        <begin position="463"/>
        <end position="684"/>
    </location>
</feature>
<dbReference type="Gene3D" id="1.20.1560.10">
    <property type="entry name" value="ABC transporter type 1, transmembrane domain"/>
    <property type="match status" value="1"/>
</dbReference>
<evidence type="ECO:0000256" key="3">
    <source>
        <dbReference type="ARBA" id="ARBA00022692"/>
    </source>
</evidence>
<dbReference type="PROSITE" id="PS50929">
    <property type="entry name" value="ABC_TM1F"/>
    <property type="match status" value="1"/>
</dbReference>
<dbReference type="PROSITE" id="PS50990">
    <property type="entry name" value="PEPTIDASE_C39"/>
    <property type="match status" value="1"/>
</dbReference>
<feature type="transmembrane region" description="Helical" evidence="8">
    <location>
        <begin position="384"/>
        <end position="409"/>
    </location>
</feature>
<protein>
    <submittedName>
        <fullName evidence="12">ATP-binding cassette domain-containing protein</fullName>
    </submittedName>
</protein>
<accession>A0A507SXU0</accession>
<comment type="subcellular location">
    <subcellularLocation>
        <location evidence="1">Cell membrane</location>
        <topology evidence="1">Multi-pass membrane protein</topology>
    </subcellularLocation>
</comment>
<dbReference type="SUPFAM" id="SSF52540">
    <property type="entry name" value="P-loop containing nucleoside triphosphate hydrolases"/>
    <property type="match status" value="1"/>
</dbReference>
<keyword evidence="7 8" id="KW-0472">Membrane</keyword>
<evidence type="ECO:0000256" key="6">
    <source>
        <dbReference type="ARBA" id="ARBA00022989"/>
    </source>
</evidence>
<dbReference type="RefSeq" id="WP_141483782.1">
    <property type="nucleotide sequence ID" value="NZ_SMDN01000003.1"/>
</dbReference>
<feature type="transmembrane region" description="Helical" evidence="8">
    <location>
        <begin position="276"/>
        <end position="297"/>
    </location>
</feature>
<comment type="caution">
    <text evidence="12">The sequence shown here is derived from an EMBL/GenBank/DDBJ whole genome shotgun (WGS) entry which is preliminary data.</text>
</comment>
<evidence type="ECO:0000313" key="12">
    <source>
        <dbReference type="EMBL" id="TQC54053.1"/>
    </source>
</evidence>
<keyword evidence="4" id="KW-0378">Hydrolase</keyword>
<feature type="transmembrane region" description="Helical" evidence="8">
    <location>
        <begin position="163"/>
        <end position="187"/>
    </location>
</feature>
<evidence type="ECO:0000256" key="8">
    <source>
        <dbReference type="SAM" id="Phobius"/>
    </source>
</evidence>
<dbReference type="InterPro" id="IPR005074">
    <property type="entry name" value="Peptidase_C39"/>
</dbReference>
<evidence type="ECO:0000256" key="2">
    <source>
        <dbReference type="ARBA" id="ARBA00005417"/>
    </source>
</evidence>
<dbReference type="Gene3D" id="3.90.70.10">
    <property type="entry name" value="Cysteine proteinases"/>
    <property type="match status" value="1"/>
</dbReference>
<dbReference type="GO" id="GO:0015421">
    <property type="term" value="F:ABC-type oligopeptide transporter activity"/>
    <property type="evidence" value="ECO:0007669"/>
    <property type="project" value="TreeGrafter"/>
</dbReference>
<dbReference type="NCBIfam" id="NF045998">
    <property type="entry name" value="cleave_ABC_plasm"/>
    <property type="match status" value="1"/>
</dbReference>
<dbReference type="GO" id="GO:0006508">
    <property type="term" value="P:proteolysis"/>
    <property type="evidence" value="ECO:0007669"/>
    <property type="project" value="InterPro"/>
</dbReference>
<dbReference type="PROSITE" id="PS00211">
    <property type="entry name" value="ABC_TRANSPORTER_1"/>
    <property type="match status" value="1"/>
</dbReference>
<sequence>MKITKQHDIKDCGLHVMQFFVKKYTKNDVSLSYLKLKANYGKDGISLAGLKDIASEFNLVFDTYKVEINNLFSIAKVDFPLVCLIKEEGLQHYLILEKIHRDVFYFQDSRVGTSIKIHRDQFEKIFTGYISFVYLDENKVIKNEQFVIDNKLKSLINIDSTSFVLIISALLSTLLAFGSTFFIKLVFDFVIPNNLLKTHIILFVAFLWVNFVRFSNNFFKNTLTKKLSNKTEIAIKDAFFRKIQSVSLDELNRLDRNEILKRLSYISMVADFQSTFLYIFWSELVALMISTMLLIWISYQLFLMILCVSVLSFLIKLVFNYFVEKKYAEYLNKAHVFSLNELENVYSLNSFRTKNEVNYKELIRQKSMLEYKAIDYTLNNKNNLSLFVTDLVIGNLGLITVFIGVFLILKNQISIGEVVLVLTASNYFTQPISSLSGLIASKKIIDKHVDMLNFVFCLNTHELNDKGIVIEKINNICLNDIDFGYDKSNPVIKIKGLMLDSNTQIFGKNGSGKSTLLNLLNYTYFSTRGKIYINENESEFINNSELKNSTLLINPHVFVQTGTVYDYLTCGKNELANILLENVQRYKLDKVMEEMNINFNSYSRDNGQNFSAGQRQLIILLKLFTKKYKLILLDEAFENLETRVFNKIKEKIKEFQSDAMFIEISHSRKYIYNNKGVDFDKVNQAN</sequence>
<dbReference type="AlphaFoldDB" id="A0A507SXU0"/>
<keyword evidence="3 8" id="KW-0812">Transmembrane</keyword>
<keyword evidence="5" id="KW-0645">Protease</keyword>
<dbReference type="Pfam" id="PF00664">
    <property type="entry name" value="ABC_membrane"/>
    <property type="match status" value="1"/>
</dbReference>
<dbReference type="PROSITE" id="PS50893">
    <property type="entry name" value="ABC_TRANSPORTER_2"/>
    <property type="match status" value="1"/>
</dbReference>
<dbReference type="Pfam" id="PF03412">
    <property type="entry name" value="Peptidase_C39"/>
    <property type="match status" value="1"/>
</dbReference>
<feature type="transmembrane region" description="Helical" evidence="8">
    <location>
        <begin position="303"/>
        <end position="323"/>
    </location>
</feature>
<dbReference type="EMBL" id="SMDN01000003">
    <property type="protein sequence ID" value="TQC54053.1"/>
    <property type="molecule type" value="Genomic_DNA"/>
</dbReference>
<dbReference type="Pfam" id="PF00005">
    <property type="entry name" value="ABC_tran"/>
    <property type="match status" value="1"/>
</dbReference>
<evidence type="ECO:0000256" key="4">
    <source>
        <dbReference type="ARBA" id="ARBA00022801"/>
    </source>
</evidence>
<dbReference type="GO" id="GO:0005886">
    <property type="term" value="C:plasma membrane"/>
    <property type="evidence" value="ECO:0007669"/>
    <property type="project" value="UniProtKB-SubCell"/>
</dbReference>
<evidence type="ECO:0000256" key="7">
    <source>
        <dbReference type="ARBA" id="ARBA00023136"/>
    </source>
</evidence>
<proteinExistence type="inferred from homology"/>
<dbReference type="InterPro" id="IPR036640">
    <property type="entry name" value="ABC1_TM_sf"/>
</dbReference>
<dbReference type="Gene3D" id="3.40.50.300">
    <property type="entry name" value="P-loop containing nucleotide triphosphate hydrolases"/>
    <property type="match status" value="1"/>
</dbReference>
<dbReference type="InterPro" id="IPR017871">
    <property type="entry name" value="ABC_transporter-like_CS"/>
</dbReference>
<dbReference type="InterPro" id="IPR003439">
    <property type="entry name" value="ABC_transporter-like_ATP-bd"/>
</dbReference>
<feature type="transmembrane region" description="Helical" evidence="8">
    <location>
        <begin position="199"/>
        <end position="219"/>
    </location>
</feature>
<keyword evidence="12" id="KW-0067">ATP-binding</keyword>